<sequence length="67" mass="7846">MMGRLIVKGGECIPVDAHCAVQPETKRLQQAHIIPAIPRVRFRRTMRQGKRVLHNNQFSWLRAMQRI</sequence>
<gene>
    <name evidence="1" type="ORF">D3870_16810</name>
</gene>
<protein>
    <submittedName>
        <fullName evidence="1">Uncharacterized protein</fullName>
    </submittedName>
</protein>
<accession>A0A418X4R4</accession>
<evidence type="ECO:0000313" key="2">
    <source>
        <dbReference type="Proteomes" id="UP000285190"/>
    </source>
</evidence>
<comment type="caution">
    <text evidence="1">The sequence shown here is derived from an EMBL/GenBank/DDBJ whole genome shotgun (WGS) entry which is preliminary data.</text>
</comment>
<dbReference type="Proteomes" id="UP000285190">
    <property type="component" value="Unassembled WGS sequence"/>
</dbReference>
<name>A0A418X4R4_9BURK</name>
<organism evidence="1 2">
    <name type="scientific">Noviherbaspirillum cavernae</name>
    <dbReference type="NCBI Taxonomy" id="2320862"/>
    <lineage>
        <taxon>Bacteria</taxon>
        <taxon>Pseudomonadati</taxon>
        <taxon>Pseudomonadota</taxon>
        <taxon>Betaproteobacteria</taxon>
        <taxon>Burkholderiales</taxon>
        <taxon>Oxalobacteraceae</taxon>
        <taxon>Noviherbaspirillum</taxon>
    </lineage>
</organism>
<reference evidence="1 2" key="1">
    <citation type="submission" date="2018-09" db="EMBL/GenBank/DDBJ databases">
        <authorList>
            <person name="Zhu H."/>
        </authorList>
    </citation>
    <scope>NUCLEOTIDE SEQUENCE [LARGE SCALE GENOMIC DNA]</scope>
    <source>
        <strain evidence="1 2">K2R10-39</strain>
    </source>
</reference>
<proteinExistence type="predicted"/>
<dbReference type="AlphaFoldDB" id="A0A418X4R4"/>
<evidence type="ECO:0000313" key="1">
    <source>
        <dbReference type="EMBL" id="RJG07435.1"/>
    </source>
</evidence>
<dbReference type="EMBL" id="QYUN01000002">
    <property type="protein sequence ID" value="RJG07435.1"/>
    <property type="molecule type" value="Genomic_DNA"/>
</dbReference>
<keyword evidence="2" id="KW-1185">Reference proteome</keyword>